<evidence type="ECO:0000259" key="2">
    <source>
        <dbReference type="Pfam" id="PF13449"/>
    </source>
</evidence>
<accession>A0A1L9SN81</accession>
<dbReference type="OrthoDB" id="425936at2759"/>
<dbReference type="PANTHER" id="PTHR37957">
    <property type="entry name" value="BLR7070 PROTEIN"/>
    <property type="match status" value="1"/>
</dbReference>
<name>A0A1L9SN81_9EURO</name>
<dbReference type="RefSeq" id="XP_022583158.1">
    <property type="nucleotide sequence ID" value="XM_022728996.1"/>
</dbReference>
<sequence>MKARFALAASLPLAVTASAVVNQTVCGGTTYSYLGLAGYGYIPSSFRDKYGDTMGGWGSAAAIEQDSWRRTGELTYEGILWVLPDRGWNTNGTLNFQNRIHKVALELELAPHASYSNPSKPNLKLTYLDSILFTDPDGEYMTGLDADVTGTAHFDGFPPLPVATYEGDGFGNAGPGGRRVSLDSEGLFLGDDGSFWVSDEYGPYVYKFDKNGKMELAIQPPSAFLPRRNGTLSFSADSPPFYDPDEVIDPADPETGRDNNQGFEGLTVSPDGRTLYTLIQSALNQEGGLKKEYRENARLLEYDISSGTPVYKTEHVVVLPKYDDYTATKSSKIYKTAAQSEIHMLPSGDFLVLARDSGFGRGQTYSRSVYRHADIFSINRTATQIQFTDYDYANGSIASSKGVLDDGITPVEYCTFLDYNDPLQLAKFGLHNGGNQNRTLLNEKWESLVVVEADPDACPDENGEKEYFLFSFSDNDFITQDGYMNFGQMQYADASGYNLDNQALVFSLRF</sequence>
<feature type="domain" description="Phytase-like" evidence="2">
    <location>
        <begin position="78"/>
        <end position="369"/>
    </location>
</feature>
<keyword evidence="4" id="KW-1185">Reference proteome</keyword>
<dbReference type="Pfam" id="PF13449">
    <property type="entry name" value="Phytase-like"/>
    <property type="match status" value="1"/>
</dbReference>
<evidence type="ECO:0000313" key="3">
    <source>
        <dbReference type="EMBL" id="OJJ48648.1"/>
    </source>
</evidence>
<protein>
    <recommendedName>
        <fullName evidence="2">Phytase-like domain-containing protein</fullName>
    </recommendedName>
</protein>
<evidence type="ECO:0000256" key="1">
    <source>
        <dbReference type="SAM" id="SignalP"/>
    </source>
</evidence>
<dbReference type="SUPFAM" id="SSF63829">
    <property type="entry name" value="Calcium-dependent phosphotriesterase"/>
    <property type="match status" value="1"/>
</dbReference>
<dbReference type="VEuPathDB" id="FungiDB:ASPZODRAFT_61563"/>
<reference evidence="4" key="1">
    <citation type="journal article" date="2017" name="Genome Biol.">
        <title>Comparative genomics reveals high biological diversity and specific adaptations in the industrially and medically important fungal genus Aspergillus.</title>
        <authorList>
            <person name="de Vries R.P."/>
            <person name="Riley R."/>
            <person name="Wiebenga A."/>
            <person name="Aguilar-Osorio G."/>
            <person name="Amillis S."/>
            <person name="Uchima C.A."/>
            <person name="Anderluh G."/>
            <person name="Asadollahi M."/>
            <person name="Askin M."/>
            <person name="Barry K."/>
            <person name="Battaglia E."/>
            <person name="Bayram O."/>
            <person name="Benocci T."/>
            <person name="Braus-Stromeyer S.A."/>
            <person name="Caldana C."/>
            <person name="Canovas D."/>
            <person name="Cerqueira G.C."/>
            <person name="Chen F."/>
            <person name="Chen W."/>
            <person name="Choi C."/>
            <person name="Clum A."/>
            <person name="Dos Santos R.A."/>
            <person name="Damasio A.R."/>
            <person name="Diallinas G."/>
            <person name="Emri T."/>
            <person name="Fekete E."/>
            <person name="Flipphi M."/>
            <person name="Freyberg S."/>
            <person name="Gallo A."/>
            <person name="Gournas C."/>
            <person name="Habgood R."/>
            <person name="Hainaut M."/>
            <person name="Harispe M.L."/>
            <person name="Henrissat B."/>
            <person name="Hilden K.S."/>
            <person name="Hope R."/>
            <person name="Hossain A."/>
            <person name="Karabika E."/>
            <person name="Karaffa L."/>
            <person name="Karanyi Z."/>
            <person name="Krasevec N."/>
            <person name="Kuo A."/>
            <person name="Kusch H."/>
            <person name="LaButti K."/>
            <person name="Lagendijk E.L."/>
            <person name="Lapidus A."/>
            <person name="Levasseur A."/>
            <person name="Lindquist E."/>
            <person name="Lipzen A."/>
            <person name="Logrieco A.F."/>
            <person name="MacCabe A."/>
            <person name="Maekelae M.R."/>
            <person name="Malavazi I."/>
            <person name="Melin P."/>
            <person name="Meyer V."/>
            <person name="Mielnichuk N."/>
            <person name="Miskei M."/>
            <person name="Molnar A.P."/>
            <person name="Mule G."/>
            <person name="Ngan C.Y."/>
            <person name="Orejas M."/>
            <person name="Orosz E."/>
            <person name="Ouedraogo J.P."/>
            <person name="Overkamp K.M."/>
            <person name="Park H.-S."/>
            <person name="Perrone G."/>
            <person name="Piumi F."/>
            <person name="Punt P.J."/>
            <person name="Ram A.F."/>
            <person name="Ramon A."/>
            <person name="Rauscher S."/>
            <person name="Record E."/>
            <person name="Riano-Pachon D.M."/>
            <person name="Robert V."/>
            <person name="Roehrig J."/>
            <person name="Ruller R."/>
            <person name="Salamov A."/>
            <person name="Salih N.S."/>
            <person name="Samson R.A."/>
            <person name="Sandor E."/>
            <person name="Sanguinetti M."/>
            <person name="Schuetze T."/>
            <person name="Sepcic K."/>
            <person name="Shelest E."/>
            <person name="Sherlock G."/>
            <person name="Sophianopoulou V."/>
            <person name="Squina F.M."/>
            <person name="Sun H."/>
            <person name="Susca A."/>
            <person name="Todd R.B."/>
            <person name="Tsang A."/>
            <person name="Unkles S.E."/>
            <person name="van de Wiele N."/>
            <person name="van Rossen-Uffink D."/>
            <person name="Oliveira J.V."/>
            <person name="Vesth T.C."/>
            <person name="Visser J."/>
            <person name="Yu J.-H."/>
            <person name="Zhou M."/>
            <person name="Andersen M.R."/>
            <person name="Archer D.B."/>
            <person name="Baker S.E."/>
            <person name="Benoit I."/>
            <person name="Brakhage A.A."/>
            <person name="Braus G.H."/>
            <person name="Fischer R."/>
            <person name="Frisvad J.C."/>
            <person name="Goldman G.H."/>
            <person name="Houbraken J."/>
            <person name="Oakley B."/>
            <person name="Pocsi I."/>
            <person name="Scazzocchio C."/>
            <person name="Seiboth B."/>
            <person name="vanKuyk P.A."/>
            <person name="Wortman J."/>
            <person name="Dyer P.S."/>
            <person name="Grigoriev I.V."/>
        </authorList>
    </citation>
    <scope>NUCLEOTIDE SEQUENCE [LARGE SCALE GENOMIC DNA]</scope>
    <source>
        <strain evidence="4">CBS 506.65</strain>
    </source>
</reference>
<dbReference type="AlphaFoldDB" id="A0A1L9SN81"/>
<keyword evidence="1" id="KW-0732">Signal</keyword>
<dbReference type="STRING" id="1073090.A0A1L9SN81"/>
<gene>
    <name evidence="3" type="ORF">ASPZODRAFT_61563</name>
</gene>
<organism evidence="3 4">
    <name type="scientific">Penicilliopsis zonata CBS 506.65</name>
    <dbReference type="NCBI Taxonomy" id="1073090"/>
    <lineage>
        <taxon>Eukaryota</taxon>
        <taxon>Fungi</taxon>
        <taxon>Dikarya</taxon>
        <taxon>Ascomycota</taxon>
        <taxon>Pezizomycotina</taxon>
        <taxon>Eurotiomycetes</taxon>
        <taxon>Eurotiomycetidae</taxon>
        <taxon>Eurotiales</taxon>
        <taxon>Aspergillaceae</taxon>
        <taxon>Penicilliopsis</taxon>
    </lineage>
</organism>
<dbReference type="PANTHER" id="PTHR37957:SF1">
    <property type="entry name" value="PHYTASE-LIKE DOMAIN-CONTAINING PROTEIN"/>
    <property type="match status" value="1"/>
</dbReference>
<dbReference type="InterPro" id="IPR027372">
    <property type="entry name" value="Phytase-like_dom"/>
</dbReference>
<dbReference type="EMBL" id="KV878339">
    <property type="protein sequence ID" value="OJJ48648.1"/>
    <property type="molecule type" value="Genomic_DNA"/>
</dbReference>
<feature type="chain" id="PRO_5012679651" description="Phytase-like domain-containing protein" evidence="1">
    <location>
        <begin position="20"/>
        <end position="510"/>
    </location>
</feature>
<feature type="signal peptide" evidence="1">
    <location>
        <begin position="1"/>
        <end position="19"/>
    </location>
</feature>
<evidence type="ECO:0000313" key="4">
    <source>
        <dbReference type="Proteomes" id="UP000184188"/>
    </source>
</evidence>
<proteinExistence type="predicted"/>
<dbReference type="Proteomes" id="UP000184188">
    <property type="component" value="Unassembled WGS sequence"/>
</dbReference>
<dbReference type="GeneID" id="34615460"/>